<feature type="binding site" evidence="7">
    <location>
        <position position="96"/>
    </location>
    <ligand>
        <name>ATP</name>
        <dbReference type="ChEBI" id="CHEBI:30616"/>
    </ligand>
</feature>
<gene>
    <name evidence="11" type="primary">AURKX</name>
    <name evidence="11" type="ORF">TSPGSL018_18509</name>
</gene>
<dbReference type="InterPro" id="IPR008271">
    <property type="entry name" value="Ser/Thr_kinase_AS"/>
</dbReference>
<evidence type="ECO:0000256" key="7">
    <source>
        <dbReference type="PIRSR" id="PIRSR630616-2"/>
    </source>
</evidence>
<dbReference type="Gene3D" id="1.10.510.10">
    <property type="entry name" value="Transferase(Phosphotransferase) domain 1"/>
    <property type="match status" value="1"/>
</dbReference>
<evidence type="ECO:0000259" key="10">
    <source>
        <dbReference type="PROSITE" id="PS50011"/>
    </source>
</evidence>
<feature type="active site" description="Proton acceptor" evidence="6">
    <location>
        <position position="189"/>
    </location>
</feature>
<dbReference type="SUPFAM" id="SSF56112">
    <property type="entry name" value="Protein kinase-like (PK-like)"/>
    <property type="match status" value="1"/>
</dbReference>
<keyword evidence="5 7" id="KW-0067">ATP-binding</keyword>
<protein>
    <submittedName>
        <fullName evidence="11">Aurora kinase, other</fullName>
    </submittedName>
</protein>
<evidence type="ECO:0000256" key="5">
    <source>
        <dbReference type="ARBA" id="ARBA00022840"/>
    </source>
</evidence>
<dbReference type="SMART" id="SM00220">
    <property type="entry name" value="S_TKc"/>
    <property type="match status" value="1"/>
</dbReference>
<dbReference type="PANTHER" id="PTHR24350">
    <property type="entry name" value="SERINE/THREONINE-PROTEIN KINASE IAL-RELATED"/>
    <property type="match status" value="1"/>
</dbReference>
<dbReference type="EMBL" id="GBEZ01022498">
    <property type="protein sequence ID" value="JAC64344.1"/>
    <property type="molecule type" value="Transcribed_RNA"/>
</dbReference>
<proteinExistence type="predicted"/>
<dbReference type="GO" id="GO:0005524">
    <property type="term" value="F:ATP binding"/>
    <property type="evidence" value="ECO:0007669"/>
    <property type="project" value="UniProtKB-KW"/>
</dbReference>
<evidence type="ECO:0000256" key="1">
    <source>
        <dbReference type="ARBA" id="ARBA00022527"/>
    </source>
</evidence>
<sequence length="482" mass="52639">MDRGYEGAEALTTSIARSHLPVSKRAAPYTKFPTGASVGGGVRRTVATSTACPKAMQREKPWAVEDYTLLREIGKGSASVVHHAICKKSHCPVALKIYKKAQLTDVTRCQVERETRIHVGLQHRNILQCYGVFEDADAIYMVLEFAAGGDLMKVLTDNQRLTERQTIDVLRDLLAALEYLHGRAVIHRDIKPENILFTRQGILKLADFGSAIDVQKERPVSRLGTLDYMAPEVIRCPDKRSPDDGGGGGGARHGLQYCAKVDIWAVGILTFELLTGSPPFEQDTMEATVQSILSMQEQFPTFVSEPARRFVRHVLHKEPEVRPTVAQILLDRFLTDPPGSQPQDDRSLGELVLPQKISRIQSCSGLSGKASGDPSNMYRIPSSPYPHRMAVMRPPPEGVAPRSPDEAPPRYSPPSAAMPVPLPSAWSAPQQPHPQPAPAAMGWRPPYGAPRPPQPWYAQPSAAAQSGGRAREQASAAPGRGG</sequence>
<dbReference type="InterPro" id="IPR000719">
    <property type="entry name" value="Prot_kinase_dom"/>
</dbReference>
<feature type="binding site" evidence="7">
    <location>
        <begin position="144"/>
        <end position="146"/>
    </location>
    <ligand>
        <name>ATP</name>
        <dbReference type="ChEBI" id="CHEBI:30616"/>
    </ligand>
</feature>
<dbReference type="AlphaFoldDB" id="A0A061R0S5"/>
<dbReference type="FunFam" id="3.30.200.20:FF:000042">
    <property type="entry name" value="Aurora kinase A"/>
    <property type="match status" value="1"/>
</dbReference>
<dbReference type="InterPro" id="IPR011009">
    <property type="entry name" value="Kinase-like_dom_sf"/>
</dbReference>
<feature type="domain" description="Protein kinase" evidence="10">
    <location>
        <begin position="67"/>
        <end position="334"/>
    </location>
</feature>
<dbReference type="Pfam" id="PF00069">
    <property type="entry name" value="Pkinase"/>
    <property type="match status" value="1"/>
</dbReference>
<evidence type="ECO:0000256" key="4">
    <source>
        <dbReference type="ARBA" id="ARBA00022777"/>
    </source>
</evidence>
<keyword evidence="3 7" id="KW-0547">Nucleotide-binding</keyword>
<dbReference type="FunFam" id="1.10.510.10:FF:000813">
    <property type="entry name" value="Aurora-like kinase"/>
    <property type="match status" value="1"/>
</dbReference>
<keyword evidence="4 11" id="KW-0418">Kinase</keyword>
<evidence type="ECO:0000256" key="8">
    <source>
        <dbReference type="PIRSR" id="PIRSR630616-3"/>
    </source>
</evidence>
<dbReference type="InterPro" id="IPR030616">
    <property type="entry name" value="Aur-like"/>
</dbReference>
<keyword evidence="1" id="KW-0723">Serine/threonine-protein kinase</keyword>
<organism evidence="11">
    <name type="scientific">Tetraselmis sp. GSL018</name>
    <dbReference type="NCBI Taxonomy" id="582737"/>
    <lineage>
        <taxon>Eukaryota</taxon>
        <taxon>Viridiplantae</taxon>
        <taxon>Chlorophyta</taxon>
        <taxon>core chlorophytes</taxon>
        <taxon>Chlorodendrophyceae</taxon>
        <taxon>Chlorodendrales</taxon>
        <taxon>Chlorodendraceae</taxon>
        <taxon>Tetraselmis</taxon>
    </lineage>
</organism>
<dbReference type="PROSITE" id="PS00108">
    <property type="entry name" value="PROTEIN_KINASE_ST"/>
    <property type="match status" value="1"/>
</dbReference>
<feature type="cross-link" description="Glycyl lysine isopeptide (Lys-Gly) (interchain with G-Cter in SUMO2)" evidence="8">
    <location>
        <position position="191"/>
    </location>
</feature>
<evidence type="ECO:0000256" key="6">
    <source>
        <dbReference type="PIRSR" id="PIRSR630616-1"/>
    </source>
</evidence>
<feature type="region of interest" description="Disordered" evidence="9">
    <location>
        <begin position="363"/>
        <end position="482"/>
    </location>
</feature>
<evidence type="ECO:0000313" key="11">
    <source>
        <dbReference type="EMBL" id="JAC64344.1"/>
    </source>
</evidence>
<evidence type="ECO:0000256" key="3">
    <source>
        <dbReference type="ARBA" id="ARBA00022741"/>
    </source>
</evidence>
<feature type="binding site" evidence="7">
    <location>
        <position position="207"/>
    </location>
    <ligand>
        <name>ATP</name>
        <dbReference type="ChEBI" id="CHEBI:30616"/>
    </ligand>
</feature>
<name>A0A061R0S5_9CHLO</name>
<dbReference type="PROSITE" id="PS50011">
    <property type="entry name" value="PROTEIN_KINASE_DOM"/>
    <property type="match status" value="1"/>
</dbReference>
<dbReference type="GO" id="GO:0004674">
    <property type="term" value="F:protein serine/threonine kinase activity"/>
    <property type="evidence" value="ECO:0007669"/>
    <property type="project" value="UniProtKB-KW"/>
</dbReference>
<evidence type="ECO:0000256" key="9">
    <source>
        <dbReference type="SAM" id="MobiDB-lite"/>
    </source>
</evidence>
<evidence type="ECO:0000256" key="2">
    <source>
        <dbReference type="ARBA" id="ARBA00022679"/>
    </source>
</evidence>
<keyword evidence="2" id="KW-0808">Transferase</keyword>
<accession>A0A061R0S5</accession>
<reference evidence="11" key="1">
    <citation type="submission" date="2014-05" db="EMBL/GenBank/DDBJ databases">
        <title>The transcriptome of the halophilic microalga Tetraselmis sp. GSL018 isolated from the Great Salt Lake, Utah.</title>
        <authorList>
            <person name="Jinkerson R.E."/>
            <person name="D'Adamo S."/>
            <person name="Posewitz M.C."/>
        </authorList>
    </citation>
    <scope>NUCLEOTIDE SEQUENCE</scope>
    <source>
        <strain evidence="11">GSL018</strain>
    </source>
</reference>
<feature type="binding site" evidence="7">
    <location>
        <begin position="193"/>
        <end position="194"/>
    </location>
    <ligand>
        <name>ATP</name>
        <dbReference type="ChEBI" id="CHEBI:30616"/>
    </ligand>
</feature>